<evidence type="ECO:0000256" key="2">
    <source>
        <dbReference type="ARBA" id="ARBA00022670"/>
    </source>
</evidence>
<dbReference type="GO" id="GO:0016929">
    <property type="term" value="F:deSUMOylase activity"/>
    <property type="evidence" value="ECO:0007669"/>
    <property type="project" value="TreeGrafter"/>
</dbReference>
<evidence type="ECO:0000313" key="7">
    <source>
        <dbReference type="EMBL" id="KAI6656506.1"/>
    </source>
</evidence>
<accession>A0AAV7K6A6</accession>
<sequence>MDCDSYQSIQNNISKPLPIRSILTDHTNTNLLDNTRKRRHNNITDKPVKTVSPNNKRSKQDTPPVSPVRNTYSSIFSLILNPFSIFYRWNPVKHNTHNQLTNNPQVTPVSKPVYKPQQPMQGAPDPLMGHNPTSTDGPTIKPWAYLSVKRDRDDLSSILSTSQRDSVSKNIFQTQTQSCKTIFKDDLFARRQNQSYLQLLASKSIPTDNLLSTPRSYRPTSNSSFVIDSIQLETTDIPSSTRLSSSLHEPPQHSKPIPVSSYKSHKSEPTSTFIPPTGRYTNQYRHPKYDKTLAMKHSQAISSLLPSVPAGAIRIPRAPPRSKPSPHNDTDDIHIVSVDKPVSTPCILATSTDSLSDIVMLQRQFELKRIKKEFEEEELNAYNRKMFLSDLERKQSAAHIHKPVKTRDKTSIEELNKKMDKLVNTLETDIEDSRMPGAPYKPVDLGDEMELRVTRALVNTPIEEELSSGFRLHIKRKDMSTLQTSHWLNDEIINFYCSMIADRSQQKKDKPLPTVYAFNTFFYTQLKDRGYDSIKRWTRRIDIFTLDMIIIPIHLGMHWCMAIINFRRKTVVYYDSFLGSNVRCLNLLFEYLHKERLDKKGETFDSTNWELTHEKEIPEQKNSSDCGVFACQFAEFMTREAVINFTQDDMSCLRRQMVAEILNKKLYH</sequence>
<dbReference type="GO" id="GO:0080090">
    <property type="term" value="P:regulation of primary metabolic process"/>
    <property type="evidence" value="ECO:0007669"/>
    <property type="project" value="UniProtKB-ARBA"/>
</dbReference>
<proteinExistence type="inferred from homology"/>
<comment type="caution">
    <text evidence="7">The sequence shown here is derived from an EMBL/GenBank/DDBJ whole genome shotgun (WGS) entry which is preliminary data.</text>
</comment>
<dbReference type="InterPro" id="IPR003653">
    <property type="entry name" value="Peptidase_C48_C"/>
</dbReference>
<feature type="region of interest" description="Disordered" evidence="5">
    <location>
        <begin position="32"/>
        <end position="68"/>
    </location>
</feature>
<dbReference type="SUPFAM" id="SSF54001">
    <property type="entry name" value="Cysteine proteinases"/>
    <property type="match status" value="1"/>
</dbReference>
<feature type="region of interest" description="Disordered" evidence="5">
    <location>
        <begin position="312"/>
        <end position="331"/>
    </location>
</feature>
<evidence type="ECO:0000256" key="1">
    <source>
        <dbReference type="ARBA" id="ARBA00005234"/>
    </source>
</evidence>
<dbReference type="Pfam" id="PF02902">
    <property type="entry name" value="Peptidase_C48"/>
    <property type="match status" value="1"/>
</dbReference>
<evidence type="ECO:0000313" key="8">
    <source>
        <dbReference type="Proteomes" id="UP001165289"/>
    </source>
</evidence>
<keyword evidence="8" id="KW-1185">Reference proteome</keyword>
<name>A0AAV7K6A6_9METZ</name>
<feature type="compositionally biased region" description="Polar residues" evidence="5">
    <location>
        <begin position="238"/>
        <end position="247"/>
    </location>
</feature>
<dbReference type="GO" id="GO:0005634">
    <property type="term" value="C:nucleus"/>
    <property type="evidence" value="ECO:0007669"/>
    <property type="project" value="TreeGrafter"/>
</dbReference>
<reference evidence="7 8" key="1">
    <citation type="journal article" date="2023" name="BMC Biol.">
        <title>The compact genome of the sponge Oopsacas minuta (Hexactinellida) is lacking key metazoan core genes.</title>
        <authorList>
            <person name="Santini S."/>
            <person name="Schenkelaars Q."/>
            <person name="Jourda C."/>
            <person name="Duchesne M."/>
            <person name="Belahbib H."/>
            <person name="Rocher C."/>
            <person name="Selva M."/>
            <person name="Riesgo A."/>
            <person name="Vervoort M."/>
            <person name="Leys S.P."/>
            <person name="Kodjabachian L."/>
            <person name="Le Bivic A."/>
            <person name="Borchiellini C."/>
            <person name="Claverie J.M."/>
            <person name="Renard E."/>
        </authorList>
    </citation>
    <scope>NUCLEOTIDE SEQUENCE [LARGE SCALE GENOMIC DNA]</scope>
    <source>
        <strain evidence="7">SPO-2</strain>
    </source>
</reference>
<feature type="domain" description="Ubiquitin-like protease family profile" evidence="6">
    <location>
        <begin position="472"/>
        <end position="637"/>
    </location>
</feature>
<keyword evidence="3" id="KW-0378">Hydrolase</keyword>
<dbReference type="GO" id="GO:0006508">
    <property type="term" value="P:proteolysis"/>
    <property type="evidence" value="ECO:0007669"/>
    <property type="project" value="UniProtKB-KW"/>
</dbReference>
<feature type="region of interest" description="Disordered" evidence="5">
    <location>
        <begin position="238"/>
        <end position="282"/>
    </location>
</feature>
<keyword evidence="2 7" id="KW-0645">Protease</keyword>
<dbReference type="GO" id="GO:0060255">
    <property type="term" value="P:regulation of macromolecule metabolic process"/>
    <property type="evidence" value="ECO:0007669"/>
    <property type="project" value="UniProtKB-ARBA"/>
</dbReference>
<evidence type="ECO:0000259" key="6">
    <source>
        <dbReference type="PROSITE" id="PS50600"/>
    </source>
</evidence>
<evidence type="ECO:0000256" key="4">
    <source>
        <dbReference type="ARBA" id="ARBA00022807"/>
    </source>
</evidence>
<dbReference type="PANTHER" id="PTHR12606:SF141">
    <property type="entry name" value="GH15225P-RELATED"/>
    <property type="match status" value="1"/>
</dbReference>
<evidence type="ECO:0000256" key="3">
    <source>
        <dbReference type="ARBA" id="ARBA00022801"/>
    </source>
</evidence>
<dbReference type="PROSITE" id="PS50600">
    <property type="entry name" value="ULP_PROTEASE"/>
    <property type="match status" value="1"/>
</dbReference>
<comment type="similarity">
    <text evidence="1">Belongs to the peptidase C48 family.</text>
</comment>
<dbReference type="InterPro" id="IPR038765">
    <property type="entry name" value="Papain-like_cys_pep_sf"/>
</dbReference>
<dbReference type="AlphaFoldDB" id="A0AAV7K6A6"/>
<gene>
    <name evidence="7" type="ORF">LOD99_1302</name>
</gene>
<dbReference type="FunFam" id="3.40.395.10:FF:000001">
    <property type="entry name" value="Sentrin-specific protease 1"/>
    <property type="match status" value="1"/>
</dbReference>
<dbReference type="Proteomes" id="UP001165289">
    <property type="component" value="Unassembled WGS sequence"/>
</dbReference>
<protein>
    <submittedName>
        <fullName evidence="7">Sentrin-specific protease 1</fullName>
    </submittedName>
</protein>
<dbReference type="Gene3D" id="3.40.395.10">
    <property type="entry name" value="Adenoviral Proteinase, Chain A"/>
    <property type="match status" value="1"/>
</dbReference>
<feature type="compositionally biased region" description="Polar residues" evidence="5">
    <location>
        <begin position="269"/>
        <end position="282"/>
    </location>
</feature>
<organism evidence="7 8">
    <name type="scientific">Oopsacas minuta</name>
    <dbReference type="NCBI Taxonomy" id="111878"/>
    <lineage>
        <taxon>Eukaryota</taxon>
        <taxon>Metazoa</taxon>
        <taxon>Porifera</taxon>
        <taxon>Hexactinellida</taxon>
        <taxon>Hexasterophora</taxon>
        <taxon>Lyssacinosida</taxon>
        <taxon>Leucopsacidae</taxon>
        <taxon>Oopsacas</taxon>
    </lineage>
</organism>
<keyword evidence="4" id="KW-0788">Thiol protease</keyword>
<dbReference type="EMBL" id="JAKMXF010000144">
    <property type="protein sequence ID" value="KAI6656506.1"/>
    <property type="molecule type" value="Genomic_DNA"/>
</dbReference>
<dbReference type="GO" id="GO:0016926">
    <property type="term" value="P:protein desumoylation"/>
    <property type="evidence" value="ECO:0007669"/>
    <property type="project" value="TreeGrafter"/>
</dbReference>
<evidence type="ECO:0000256" key="5">
    <source>
        <dbReference type="SAM" id="MobiDB-lite"/>
    </source>
</evidence>
<dbReference type="PANTHER" id="PTHR12606">
    <property type="entry name" value="SENTRIN/SUMO-SPECIFIC PROTEASE"/>
    <property type="match status" value="1"/>
</dbReference>